<accession>A0ABT3HY35</accession>
<name>A0ABT3HY35_9FLAO</name>
<keyword evidence="1" id="KW-0812">Transmembrane</keyword>
<sequence length="219" mass="24473">MHPSIKSDFPLYSKQWQPLLGRLILCMFFVLIGQFTLAQNGNESDSVKSRIVLRDGAEIYSEDVIFNDQILSDKIVLENASILSVNKSESSSLIIVQSIASSKIASKIIKSENKELQETSPQLPEIHKRIPNKAVLSENYSFENGSSPNNYTASRCIGRDCINLNSFEFKTLKISTSGSSSEIRKVLNDLHCNSYVYYNSVTLNDCFSTVHSVRPPPTV</sequence>
<keyword evidence="1" id="KW-0472">Membrane</keyword>
<feature type="transmembrane region" description="Helical" evidence="1">
    <location>
        <begin position="20"/>
        <end position="38"/>
    </location>
</feature>
<proteinExistence type="predicted"/>
<reference evidence="2" key="1">
    <citation type="submission" date="2022-10" db="EMBL/GenBank/DDBJ databases">
        <title>Chryseobacterium babae sp. nov. isolated from the gut of the beetle Oryctes rhinoceros, and Chryseobacterium kimseyorum sp. nov., isolated from a stick insect rearing cage.</title>
        <authorList>
            <person name="Shelomi M."/>
            <person name="Han C.-J."/>
            <person name="Chen W.-M."/>
            <person name="Chen H.-K."/>
            <person name="Liaw S.-J."/>
            <person name="Muhle E."/>
            <person name="Clermont D."/>
        </authorList>
    </citation>
    <scope>NUCLEOTIDE SEQUENCE</scope>
    <source>
        <strain evidence="2">09-1422</strain>
    </source>
</reference>
<keyword evidence="3" id="KW-1185">Reference proteome</keyword>
<protein>
    <submittedName>
        <fullName evidence="2">Uncharacterized protein</fullName>
    </submittedName>
</protein>
<dbReference type="Proteomes" id="UP001163731">
    <property type="component" value="Unassembled WGS sequence"/>
</dbReference>
<evidence type="ECO:0000313" key="2">
    <source>
        <dbReference type="EMBL" id="MCW3168681.1"/>
    </source>
</evidence>
<evidence type="ECO:0000313" key="3">
    <source>
        <dbReference type="Proteomes" id="UP001163731"/>
    </source>
</evidence>
<keyword evidence="1" id="KW-1133">Transmembrane helix</keyword>
<dbReference type="RefSeq" id="WP_264749880.1">
    <property type="nucleotide sequence ID" value="NZ_JAPDHW010000005.1"/>
</dbReference>
<dbReference type="EMBL" id="JAPDHW010000005">
    <property type="protein sequence ID" value="MCW3168681.1"/>
    <property type="molecule type" value="Genomic_DNA"/>
</dbReference>
<comment type="caution">
    <text evidence="2">The sequence shown here is derived from an EMBL/GenBank/DDBJ whole genome shotgun (WGS) entry which is preliminary data.</text>
</comment>
<organism evidence="2 3">
    <name type="scientific">Chryseobacterium kimseyorum</name>
    <dbReference type="NCBI Taxonomy" id="2984028"/>
    <lineage>
        <taxon>Bacteria</taxon>
        <taxon>Pseudomonadati</taxon>
        <taxon>Bacteroidota</taxon>
        <taxon>Flavobacteriia</taxon>
        <taxon>Flavobacteriales</taxon>
        <taxon>Weeksellaceae</taxon>
        <taxon>Chryseobacterium group</taxon>
        <taxon>Chryseobacterium</taxon>
    </lineage>
</organism>
<gene>
    <name evidence="2" type="ORF">OMO38_09080</name>
</gene>
<evidence type="ECO:0000256" key="1">
    <source>
        <dbReference type="SAM" id="Phobius"/>
    </source>
</evidence>